<gene>
    <name evidence="2" type="ORF">H8S00_06600</name>
</gene>
<keyword evidence="3" id="KW-1185">Reference proteome</keyword>
<feature type="transmembrane region" description="Helical" evidence="1">
    <location>
        <begin position="142"/>
        <end position="163"/>
    </location>
</feature>
<sequence length="197" mass="22267">MPKINSDSFIFRIGNKVFDVIAVSLLWFVCCIPVITAGASTTALYDTVFRNIRQNRGYCYKGFLKCFKDNFKNTVQASIIFAILTVVSMWDISLALGGGSVISGYQITFFILWILAMTWAIWTFALTARFENNWKNTLKNGLLMFFAHLPVTLGMAVIFALSAMLVWDIPVLIVVLPVGGMLLDSFMLEKVFKRYIK</sequence>
<keyword evidence="1" id="KW-1133">Transmembrane helix</keyword>
<evidence type="ECO:0000313" key="2">
    <source>
        <dbReference type="EMBL" id="MBC5667649.1"/>
    </source>
</evidence>
<dbReference type="EMBL" id="JACOOZ010000004">
    <property type="protein sequence ID" value="MBC5667649.1"/>
    <property type="molecule type" value="Genomic_DNA"/>
</dbReference>
<dbReference type="RefSeq" id="WP_021952297.1">
    <property type="nucleotide sequence ID" value="NZ_JACOOZ010000004.1"/>
</dbReference>
<proteinExistence type="predicted"/>
<organism evidence="2 3">
    <name type="scientific">Eubacterium segne</name>
    <dbReference type="NCBI Taxonomy" id="2763045"/>
    <lineage>
        <taxon>Bacteria</taxon>
        <taxon>Bacillati</taxon>
        <taxon>Bacillota</taxon>
        <taxon>Clostridia</taxon>
        <taxon>Eubacteriales</taxon>
        <taxon>Eubacteriaceae</taxon>
        <taxon>Eubacterium</taxon>
    </lineage>
</organism>
<keyword evidence="1" id="KW-0472">Membrane</keyword>
<feature type="transmembrane region" description="Helical" evidence="1">
    <location>
        <begin position="20"/>
        <end position="45"/>
    </location>
</feature>
<reference evidence="2 3" key="1">
    <citation type="submission" date="2020-08" db="EMBL/GenBank/DDBJ databases">
        <title>Genome public.</title>
        <authorList>
            <person name="Liu C."/>
            <person name="Sun Q."/>
        </authorList>
    </citation>
    <scope>NUCLEOTIDE SEQUENCE [LARGE SCALE GENOMIC DNA]</scope>
    <source>
        <strain evidence="2 3">BX4</strain>
    </source>
</reference>
<name>A0ABR7F229_9FIRM</name>
<evidence type="ECO:0000256" key="1">
    <source>
        <dbReference type="SAM" id="Phobius"/>
    </source>
</evidence>
<dbReference type="Proteomes" id="UP000597877">
    <property type="component" value="Unassembled WGS sequence"/>
</dbReference>
<accession>A0ABR7F229</accession>
<comment type="caution">
    <text evidence="2">The sequence shown here is derived from an EMBL/GenBank/DDBJ whole genome shotgun (WGS) entry which is preliminary data.</text>
</comment>
<evidence type="ECO:0000313" key="3">
    <source>
        <dbReference type="Proteomes" id="UP000597877"/>
    </source>
</evidence>
<feature type="transmembrane region" description="Helical" evidence="1">
    <location>
        <begin position="77"/>
        <end position="101"/>
    </location>
</feature>
<keyword evidence="1" id="KW-0812">Transmembrane</keyword>
<dbReference type="Pfam" id="PF04854">
    <property type="entry name" value="DUF624"/>
    <property type="match status" value="1"/>
</dbReference>
<dbReference type="InterPro" id="IPR006938">
    <property type="entry name" value="DUF624"/>
</dbReference>
<feature type="transmembrane region" description="Helical" evidence="1">
    <location>
        <begin position="107"/>
        <end position="130"/>
    </location>
</feature>
<feature type="transmembrane region" description="Helical" evidence="1">
    <location>
        <begin position="169"/>
        <end position="188"/>
    </location>
</feature>
<protein>
    <submittedName>
        <fullName evidence="2">DUF624 domain-containing protein</fullName>
    </submittedName>
</protein>